<dbReference type="PROSITE" id="PS50011">
    <property type="entry name" value="PROTEIN_KINASE_DOM"/>
    <property type="match status" value="1"/>
</dbReference>
<dbReference type="InterPro" id="IPR000719">
    <property type="entry name" value="Prot_kinase_dom"/>
</dbReference>
<name>A0ABP5M723_9ACTN</name>
<sequence>MAGHMSGETSHQEHIGPYRLLSRLGDGTGVHRATGPDGRDVAIRLLPPGAAPDIERMQAVLSPYAADVLDGESGVRRPYVVSRFVPGRPLGAVVAEQGPMSGDALRLIAVGLAKALAAVHRAGLAHGELGPETVLVVDGAPVVVDFGLAVGAHGPGDVHAWAATVTFAATGRFEVPADALPADLRPLVAADADPDPAARPDAERLAEAASRLEVRPARAVPAPAPPVAEEAARAVASAPVREPVQAQELAVAQGWARLLAATVVVIGVGVAVMMPIAGLLLTLVAVTLLRTAMSDTVAGWAWALGRTALTVPYAAALTVAVPLGLAAASVIGGEIDSLGACAFGAGAGAAVLWTAPGVSAPRRQLERMFMAVAGNPRHIAVAGVALGVLALLAVVGAMSLTPSFAPMYGLQSSLERSIDRLQNAMDRG</sequence>
<dbReference type="SMART" id="SM00220">
    <property type="entry name" value="S_TKc"/>
    <property type="match status" value="1"/>
</dbReference>
<feature type="transmembrane region" description="Helical" evidence="1">
    <location>
        <begin position="337"/>
        <end position="358"/>
    </location>
</feature>
<dbReference type="Gene3D" id="1.10.510.10">
    <property type="entry name" value="Transferase(Phosphotransferase) domain 1"/>
    <property type="match status" value="1"/>
</dbReference>
<keyword evidence="4" id="KW-1185">Reference proteome</keyword>
<dbReference type="SUPFAM" id="SSF56112">
    <property type="entry name" value="Protein kinase-like (PK-like)"/>
    <property type="match status" value="1"/>
</dbReference>
<dbReference type="EMBL" id="BAAAMR010000108">
    <property type="protein sequence ID" value="GAA2162928.1"/>
    <property type="molecule type" value="Genomic_DNA"/>
</dbReference>
<accession>A0ABP5M723</accession>
<evidence type="ECO:0000256" key="1">
    <source>
        <dbReference type="SAM" id="Phobius"/>
    </source>
</evidence>
<reference evidence="4" key="1">
    <citation type="journal article" date="2019" name="Int. J. Syst. Evol. Microbiol.">
        <title>The Global Catalogue of Microorganisms (GCM) 10K type strain sequencing project: providing services to taxonomists for standard genome sequencing and annotation.</title>
        <authorList>
            <consortium name="The Broad Institute Genomics Platform"/>
            <consortium name="The Broad Institute Genome Sequencing Center for Infectious Disease"/>
            <person name="Wu L."/>
            <person name="Ma J."/>
        </authorList>
    </citation>
    <scope>NUCLEOTIDE SEQUENCE [LARGE SCALE GENOMIC DNA]</scope>
    <source>
        <strain evidence="4">JCM 13850</strain>
    </source>
</reference>
<evidence type="ECO:0000259" key="2">
    <source>
        <dbReference type="PROSITE" id="PS50011"/>
    </source>
</evidence>
<keyword evidence="1" id="KW-1133">Transmembrane helix</keyword>
<comment type="caution">
    <text evidence="3">The sequence shown here is derived from an EMBL/GenBank/DDBJ whole genome shotgun (WGS) entry which is preliminary data.</text>
</comment>
<feature type="domain" description="Protein kinase" evidence="2">
    <location>
        <begin position="18"/>
        <end position="256"/>
    </location>
</feature>
<gene>
    <name evidence="3" type="ORF">GCM10009727_78730</name>
</gene>
<feature type="transmembrane region" description="Helical" evidence="1">
    <location>
        <begin position="310"/>
        <end position="331"/>
    </location>
</feature>
<evidence type="ECO:0000313" key="4">
    <source>
        <dbReference type="Proteomes" id="UP001501020"/>
    </source>
</evidence>
<keyword evidence="1" id="KW-0472">Membrane</keyword>
<dbReference type="InterPro" id="IPR011009">
    <property type="entry name" value="Kinase-like_dom_sf"/>
</dbReference>
<organism evidence="3 4">
    <name type="scientific">Actinomadura napierensis</name>
    <dbReference type="NCBI Taxonomy" id="267854"/>
    <lineage>
        <taxon>Bacteria</taxon>
        <taxon>Bacillati</taxon>
        <taxon>Actinomycetota</taxon>
        <taxon>Actinomycetes</taxon>
        <taxon>Streptosporangiales</taxon>
        <taxon>Thermomonosporaceae</taxon>
        <taxon>Actinomadura</taxon>
    </lineage>
</organism>
<feature type="transmembrane region" description="Helical" evidence="1">
    <location>
        <begin position="379"/>
        <end position="400"/>
    </location>
</feature>
<evidence type="ECO:0000313" key="3">
    <source>
        <dbReference type="EMBL" id="GAA2162928.1"/>
    </source>
</evidence>
<protein>
    <recommendedName>
        <fullName evidence="2">Protein kinase domain-containing protein</fullName>
    </recommendedName>
</protein>
<proteinExistence type="predicted"/>
<keyword evidence="1" id="KW-0812">Transmembrane</keyword>
<dbReference type="Proteomes" id="UP001501020">
    <property type="component" value="Unassembled WGS sequence"/>
</dbReference>
<feature type="transmembrane region" description="Helical" evidence="1">
    <location>
        <begin position="258"/>
        <end position="289"/>
    </location>
</feature>